<evidence type="ECO:0000313" key="2">
    <source>
        <dbReference type="EMBL" id="GFY63601.1"/>
    </source>
</evidence>
<feature type="region of interest" description="Disordered" evidence="1">
    <location>
        <begin position="239"/>
        <end position="271"/>
    </location>
</feature>
<dbReference type="Proteomes" id="UP000886998">
    <property type="component" value="Unassembled WGS sequence"/>
</dbReference>
<dbReference type="EMBL" id="BMAV01014853">
    <property type="protein sequence ID" value="GFY63601.1"/>
    <property type="molecule type" value="Genomic_DNA"/>
</dbReference>
<feature type="non-terminal residue" evidence="2">
    <location>
        <position position="1"/>
    </location>
</feature>
<dbReference type="OrthoDB" id="432281at2759"/>
<keyword evidence="3" id="KW-1185">Reference proteome</keyword>
<gene>
    <name evidence="2" type="ORF">TNIN_127211</name>
</gene>
<feature type="compositionally biased region" description="Basic and acidic residues" evidence="1">
    <location>
        <begin position="251"/>
        <end position="262"/>
    </location>
</feature>
<accession>A0A8X6Y2T5</accession>
<reference evidence="2" key="1">
    <citation type="submission" date="2020-08" db="EMBL/GenBank/DDBJ databases">
        <title>Multicomponent nature underlies the extraordinary mechanical properties of spider dragline silk.</title>
        <authorList>
            <person name="Kono N."/>
            <person name="Nakamura H."/>
            <person name="Mori M."/>
            <person name="Yoshida Y."/>
            <person name="Ohtoshi R."/>
            <person name="Malay A.D."/>
            <person name="Moran D.A.P."/>
            <person name="Tomita M."/>
            <person name="Numata K."/>
            <person name="Arakawa K."/>
        </authorList>
    </citation>
    <scope>NUCLEOTIDE SEQUENCE</scope>
</reference>
<dbReference type="Pfam" id="PF05186">
    <property type="entry name" value="Dpy-30"/>
    <property type="match status" value="1"/>
</dbReference>
<proteinExistence type="predicted"/>
<evidence type="ECO:0000256" key="1">
    <source>
        <dbReference type="SAM" id="MobiDB-lite"/>
    </source>
</evidence>
<comment type="caution">
    <text evidence="2">The sequence shown here is derived from an EMBL/GenBank/DDBJ whole genome shotgun (WGS) entry which is preliminary data.</text>
</comment>
<dbReference type="AlphaFoldDB" id="A0A8X6Y2T5"/>
<organism evidence="2 3">
    <name type="scientific">Trichonephila inaurata madagascariensis</name>
    <dbReference type="NCBI Taxonomy" id="2747483"/>
    <lineage>
        <taxon>Eukaryota</taxon>
        <taxon>Metazoa</taxon>
        <taxon>Ecdysozoa</taxon>
        <taxon>Arthropoda</taxon>
        <taxon>Chelicerata</taxon>
        <taxon>Arachnida</taxon>
        <taxon>Araneae</taxon>
        <taxon>Araneomorphae</taxon>
        <taxon>Entelegynae</taxon>
        <taxon>Araneoidea</taxon>
        <taxon>Nephilidae</taxon>
        <taxon>Trichonephila</taxon>
        <taxon>Trichonephila inaurata</taxon>
    </lineage>
</organism>
<dbReference type="InterPro" id="IPR007858">
    <property type="entry name" value="Dpy-30_motif"/>
</dbReference>
<protein>
    <submittedName>
        <fullName evidence="2">Uncharacterized protein</fullName>
    </submittedName>
</protein>
<name>A0A8X6Y2T5_9ARAC</name>
<dbReference type="CDD" id="cd22966">
    <property type="entry name" value="DD_DYDC-like"/>
    <property type="match status" value="1"/>
</dbReference>
<dbReference type="Gene3D" id="1.20.890.10">
    <property type="entry name" value="cAMP-dependent protein kinase regulatory subunit, dimerization-anchoring domain"/>
    <property type="match status" value="1"/>
</dbReference>
<dbReference type="InterPro" id="IPR049630">
    <property type="entry name" value="DYDC-like_DD"/>
</dbReference>
<sequence length="271" mass="30338">KSDTSVGFAILAPRVSNAEEFYSQKLKQLLKFLGLEVEGEQRVLLAKCGFKSDDISRNKTEQRHLNEDVKILPTSAALVSTGMDIEYLKSGIGGFLSQALREVAIRRPQRPIESLAYLLIALHEKELERAKQKKSVSRQKVAKVVSSETKPDVMSSETKPEVMSSEAILEVVSSETKPEVASSEIKPEVVWSETQPEVVDVSSEFYERDSSEAGARRFTVVDTETHLNENIARLLQDSQEAENQELTAQEEMPHEYQVERAPSKSKSFIVP</sequence>
<evidence type="ECO:0000313" key="3">
    <source>
        <dbReference type="Proteomes" id="UP000886998"/>
    </source>
</evidence>